<dbReference type="GeneID" id="90979902"/>
<dbReference type="OrthoDB" id="10269566at2759"/>
<evidence type="ECO:0000256" key="1">
    <source>
        <dbReference type="SAM" id="MobiDB-lite"/>
    </source>
</evidence>
<accession>A0A7J6J8E0</accession>
<dbReference type="InParanoid" id="A0A7J6J8E0"/>
<dbReference type="Proteomes" id="UP000011096">
    <property type="component" value="Unassembled WGS sequence"/>
</dbReference>
<organism evidence="2 3">
    <name type="scientific">Colletotrichum fructicola (strain Nara gc5)</name>
    <name type="common">Anthracnose fungus</name>
    <name type="synonym">Colletotrichum gloeosporioides (strain Nara gc5)</name>
    <dbReference type="NCBI Taxonomy" id="1213859"/>
    <lineage>
        <taxon>Eukaryota</taxon>
        <taxon>Fungi</taxon>
        <taxon>Dikarya</taxon>
        <taxon>Ascomycota</taxon>
        <taxon>Pezizomycotina</taxon>
        <taxon>Sordariomycetes</taxon>
        <taxon>Hypocreomycetidae</taxon>
        <taxon>Glomerellales</taxon>
        <taxon>Glomerellaceae</taxon>
        <taxon>Colletotrichum</taxon>
        <taxon>Colletotrichum gloeosporioides species complex</taxon>
    </lineage>
</organism>
<keyword evidence="3" id="KW-1185">Reference proteome</keyword>
<evidence type="ECO:0000313" key="2">
    <source>
        <dbReference type="EMBL" id="KAF4486013.1"/>
    </source>
</evidence>
<gene>
    <name evidence="2" type="ORF">CGGC5_v006163</name>
</gene>
<reference evidence="2 3" key="1">
    <citation type="submission" date="2012-08" db="EMBL/GenBank/DDBJ databases">
        <authorList>
            <person name="Gan P.H.P."/>
            <person name="Ikeda K."/>
            <person name="Irieda H."/>
            <person name="Narusaka M."/>
            <person name="O'Connell R.J."/>
            <person name="Narusaka Y."/>
            <person name="Takano Y."/>
            <person name="Kubo Y."/>
            <person name="Shirasu K."/>
        </authorList>
    </citation>
    <scope>NUCLEOTIDE SEQUENCE [LARGE SCALE GENOMIC DNA]</scope>
    <source>
        <strain evidence="2 3">Nara gc5</strain>
    </source>
</reference>
<feature type="region of interest" description="Disordered" evidence="1">
    <location>
        <begin position="1"/>
        <end position="60"/>
    </location>
</feature>
<comment type="caution">
    <text evidence="2">The sequence shown here is derived from an EMBL/GenBank/DDBJ whole genome shotgun (WGS) entry which is preliminary data.</text>
</comment>
<feature type="compositionally biased region" description="Polar residues" evidence="1">
    <location>
        <begin position="1"/>
        <end position="10"/>
    </location>
</feature>
<feature type="compositionally biased region" description="Polar residues" evidence="1">
    <location>
        <begin position="19"/>
        <end position="52"/>
    </location>
</feature>
<evidence type="ECO:0000313" key="3">
    <source>
        <dbReference type="Proteomes" id="UP000011096"/>
    </source>
</evidence>
<dbReference type="RefSeq" id="XP_066008952.1">
    <property type="nucleotide sequence ID" value="XM_066151657.1"/>
</dbReference>
<proteinExistence type="predicted"/>
<sequence length="75" mass="7965">MSSTSPSGQLASDHLRHTVPTNYLSPTAASHGNSSYGTRNYDSFPCTDTSVNVGDRPPGQLRLRGYLIEDAAGPI</sequence>
<protein>
    <submittedName>
        <fullName evidence="2">Uncharacterized protein</fullName>
    </submittedName>
</protein>
<dbReference type="AlphaFoldDB" id="A0A7J6J8E0"/>
<name>A0A7J6J8E0_COLFN</name>
<dbReference type="EMBL" id="ANPB02000003">
    <property type="protein sequence ID" value="KAF4486013.1"/>
    <property type="molecule type" value="Genomic_DNA"/>
</dbReference>
<reference evidence="2 3" key="2">
    <citation type="submission" date="2020-04" db="EMBL/GenBank/DDBJ databases">
        <title>Genome sequencing and assembly of multiple isolates from the Colletotrichum gloeosporioides species complex.</title>
        <authorList>
            <person name="Gan P."/>
            <person name="Shirasu K."/>
        </authorList>
    </citation>
    <scope>NUCLEOTIDE SEQUENCE [LARGE SCALE GENOMIC DNA]</scope>
    <source>
        <strain evidence="2 3">Nara gc5</strain>
    </source>
</reference>